<accession>A0AAW1URJ9</accession>
<dbReference type="GO" id="GO:0002218">
    <property type="term" value="P:activation of innate immune response"/>
    <property type="evidence" value="ECO:0007669"/>
    <property type="project" value="InterPro"/>
</dbReference>
<dbReference type="GO" id="GO:0035438">
    <property type="term" value="F:cyclic-di-GMP binding"/>
    <property type="evidence" value="ECO:0007669"/>
    <property type="project" value="TreeGrafter"/>
</dbReference>
<reference evidence="3 4" key="1">
    <citation type="submission" date="2023-03" db="EMBL/GenBank/DDBJ databases">
        <title>Genome insight into feeding habits of ladybird beetles.</title>
        <authorList>
            <person name="Li H.-S."/>
            <person name="Huang Y.-H."/>
            <person name="Pang H."/>
        </authorList>
    </citation>
    <scope>NUCLEOTIDE SEQUENCE [LARGE SCALE GENOMIC DNA]</scope>
    <source>
        <strain evidence="3">SYSU_2023b</strain>
        <tissue evidence="3">Whole body</tissue>
    </source>
</reference>
<dbReference type="EMBL" id="JARQZJ010000091">
    <property type="protein sequence ID" value="KAK9883464.1"/>
    <property type="molecule type" value="Genomic_DNA"/>
</dbReference>
<organism evidence="3 4">
    <name type="scientific">Henosepilachna vigintioctopunctata</name>
    <dbReference type="NCBI Taxonomy" id="420089"/>
    <lineage>
        <taxon>Eukaryota</taxon>
        <taxon>Metazoa</taxon>
        <taxon>Ecdysozoa</taxon>
        <taxon>Arthropoda</taxon>
        <taxon>Hexapoda</taxon>
        <taxon>Insecta</taxon>
        <taxon>Pterygota</taxon>
        <taxon>Neoptera</taxon>
        <taxon>Endopterygota</taxon>
        <taxon>Coleoptera</taxon>
        <taxon>Polyphaga</taxon>
        <taxon>Cucujiformia</taxon>
        <taxon>Coccinelloidea</taxon>
        <taxon>Coccinellidae</taxon>
        <taxon>Epilachninae</taxon>
        <taxon>Epilachnini</taxon>
        <taxon>Henosepilachna</taxon>
    </lineage>
</organism>
<keyword evidence="1" id="KW-0812">Transmembrane</keyword>
<feature type="transmembrane region" description="Helical" evidence="1">
    <location>
        <begin position="113"/>
        <end position="137"/>
    </location>
</feature>
<dbReference type="InterPro" id="IPR029158">
    <property type="entry name" value="STING"/>
</dbReference>
<evidence type="ECO:0000256" key="1">
    <source>
        <dbReference type="SAM" id="Phobius"/>
    </source>
</evidence>
<evidence type="ECO:0000259" key="2">
    <source>
        <dbReference type="Pfam" id="PF15009"/>
    </source>
</evidence>
<evidence type="ECO:0000313" key="3">
    <source>
        <dbReference type="EMBL" id="KAK9883464.1"/>
    </source>
</evidence>
<dbReference type="InterPro" id="IPR055432">
    <property type="entry name" value="STING_LBD"/>
</dbReference>
<dbReference type="GO" id="GO:0032481">
    <property type="term" value="P:positive regulation of type I interferon production"/>
    <property type="evidence" value="ECO:0007669"/>
    <property type="project" value="InterPro"/>
</dbReference>
<dbReference type="GO" id="GO:0045087">
    <property type="term" value="P:innate immune response"/>
    <property type="evidence" value="ECO:0007669"/>
    <property type="project" value="TreeGrafter"/>
</dbReference>
<sequence>MYNFRKNSLVLNEDDPKRYIVWHLKNGRTFYPKTIPQKRKHISGIVMIILSICCFIGAAVISGNLYFTIEAINYGILSLFLVTLVWRIILLLEEYTIHFSSRYNNCYGKLLPHIFYFPLKSSVLFCLSLSTFVIFFMQHGFIDNKKFDIVQMALILCGIHFLRINIGLEEAPIFQSLRIAENNELDYGSALAHLYFYGYLKIILPKSGKDDKNLIELIETYSDSNKVIFPVPKLFVLIPKSCICHVSLKDNNFPNIEDSKDLDAIIQKVAGVNRLYRNSVYKIIDENKGTFYVCAEFATPLLRLKQRMEFSGSDAVCLSHQKDEIVLKFYLTLNKLLELHPEFRDFCSLIYYDDLDDRGHFRDLSRILLSQISKLRRSNKSKEKAE</sequence>
<keyword evidence="1" id="KW-1133">Transmembrane helix</keyword>
<feature type="transmembrane region" description="Helical" evidence="1">
    <location>
        <begin position="72"/>
        <end position="92"/>
    </location>
</feature>
<dbReference type="GO" id="GO:0016239">
    <property type="term" value="P:positive regulation of macroautophagy"/>
    <property type="evidence" value="ECO:0007669"/>
    <property type="project" value="TreeGrafter"/>
</dbReference>
<dbReference type="Proteomes" id="UP001431783">
    <property type="component" value="Unassembled WGS sequence"/>
</dbReference>
<dbReference type="PANTHER" id="PTHR34339:SF1">
    <property type="entry name" value="STIMULATOR OF INTERFERON GENES PROTEIN"/>
    <property type="match status" value="1"/>
</dbReference>
<dbReference type="InterPro" id="IPR038623">
    <property type="entry name" value="STING_C_sf"/>
</dbReference>
<gene>
    <name evidence="3" type="ORF">WA026_001643</name>
</gene>
<comment type="caution">
    <text evidence="3">The sequence shown here is derived from an EMBL/GenBank/DDBJ whole genome shotgun (WGS) entry which is preliminary data.</text>
</comment>
<dbReference type="Pfam" id="PF15009">
    <property type="entry name" value="STING_LBD"/>
    <property type="match status" value="1"/>
</dbReference>
<dbReference type="GO" id="GO:0000045">
    <property type="term" value="P:autophagosome assembly"/>
    <property type="evidence" value="ECO:0007669"/>
    <property type="project" value="TreeGrafter"/>
</dbReference>
<name>A0AAW1URJ9_9CUCU</name>
<dbReference type="GO" id="GO:0061709">
    <property type="term" value="P:reticulophagy"/>
    <property type="evidence" value="ECO:0007669"/>
    <property type="project" value="TreeGrafter"/>
</dbReference>
<dbReference type="GO" id="GO:0005789">
    <property type="term" value="C:endoplasmic reticulum membrane"/>
    <property type="evidence" value="ECO:0007669"/>
    <property type="project" value="TreeGrafter"/>
</dbReference>
<dbReference type="GO" id="GO:0005776">
    <property type="term" value="C:autophagosome"/>
    <property type="evidence" value="ECO:0007669"/>
    <property type="project" value="TreeGrafter"/>
</dbReference>
<dbReference type="Gene3D" id="1.20.5.5200">
    <property type="match status" value="1"/>
</dbReference>
<feature type="transmembrane region" description="Helical" evidence="1">
    <location>
        <begin position="42"/>
        <end position="66"/>
    </location>
</feature>
<proteinExistence type="predicted"/>
<keyword evidence="4" id="KW-1185">Reference proteome</keyword>
<dbReference type="GO" id="GO:0061507">
    <property type="term" value="F:2',3'-cyclic GMP-AMP binding"/>
    <property type="evidence" value="ECO:0007669"/>
    <property type="project" value="TreeGrafter"/>
</dbReference>
<feature type="domain" description="STING ligand-binding" evidence="2">
    <location>
        <begin position="186"/>
        <end position="374"/>
    </location>
</feature>
<dbReference type="PANTHER" id="PTHR34339">
    <property type="entry name" value="STIMULATOR OF INTERFERON GENES PROTEIN"/>
    <property type="match status" value="1"/>
</dbReference>
<keyword evidence="1" id="KW-0472">Membrane</keyword>
<protein>
    <recommendedName>
        <fullName evidence="2">STING ligand-binding domain-containing protein</fullName>
    </recommendedName>
</protein>
<evidence type="ECO:0000313" key="4">
    <source>
        <dbReference type="Proteomes" id="UP001431783"/>
    </source>
</evidence>
<dbReference type="AlphaFoldDB" id="A0AAW1URJ9"/>
<dbReference type="Gene3D" id="3.40.50.12100">
    <property type="entry name" value="Stimulator of interferon genes protein"/>
    <property type="match status" value="1"/>
</dbReference>